<reference evidence="3 4" key="1">
    <citation type="submission" date="2014-11" db="EMBL/GenBank/DDBJ databases">
        <authorList>
            <person name="Zhu J."/>
            <person name="Qi W."/>
            <person name="Song R."/>
        </authorList>
    </citation>
    <scope>NUCLEOTIDE SEQUENCE [LARGE SCALE GENOMIC DNA]</scope>
</reference>
<dbReference type="Gene3D" id="3.30.1540.10">
    <property type="entry name" value="formyl-coa transferase, domain 3"/>
    <property type="match status" value="1"/>
</dbReference>
<evidence type="ECO:0000256" key="2">
    <source>
        <dbReference type="ARBA" id="ARBA00022679"/>
    </source>
</evidence>
<evidence type="ECO:0000313" key="3">
    <source>
        <dbReference type="EMBL" id="CEM12960.1"/>
    </source>
</evidence>
<dbReference type="InterPro" id="IPR050483">
    <property type="entry name" value="CoA-transferase_III_domain"/>
</dbReference>
<dbReference type="OMA" id="IIAGPYC"/>
<dbReference type="SUPFAM" id="SSF89796">
    <property type="entry name" value="CoA-transferase family III (CaiB/BaiF)"/>
    <property type="match status" value="1"/>
</dbReference>
<evidence type="ECO:0000313" key="4">
    <source>
        <dbReference type="Proteomes" id="UP000041254"/>
    </source>
</evidence>
<dbReference type="GO" id="GO:0008410">
    <property type="term" value="F:CoA-transferase activity"/>
    <property type="evidence" value="ECO:0007669"/>
    <property type="project" value="TreeGrafter"/>
</dbReference>
<accession>A0A0G4FHP1</accession>
<dbReference type="InterPro" id="IPR003673">
    <property type="entry name" value="CoA-Trfase_fam_III"/>
</dbReference>
<dbReference type="Pfam" id="PF02515">
    <property type="entry name" value="CoA_transf_3"/>
    <property type="match status" value="1"/>
</dbReference>
<dbReference type="Gene3D" id="3.40.50.10540">
    <property type="entry name" value="Crotonobetainyl-coa:carnitine coa-transferase, domain 1"/>
    <property type="match status" value="1"/>
</dbReference>
<dbReference type="AlphaFoldDB" id="A0A0G4FHP1"/>
<protein>
    <submittedName>
        <fullName evidence="3">Uncharacterized protein</fullName>
    </submittedName>
</protein>
<dbReference type="InterPro" id="IPR044855">
    <property type="entry name" value="CoA-Trfase_III_dom3_sf"/>
</dbReference>
<dbReference type="PANTHER" id="PTHR48207">
    <property type="entry name" value="SUCCINATE--HYDROXYMETHYLGLUTARATE COA-TRANSFERASE"/>
    <property type="match status" value="1"/>
</dbReference>
<dbReference type="OrthoDB" id="421515at2759"/>
<sequence length="411" mass="44277">MSAKRPLSGIRVLELSQFIAGGWTGALLAYWGADVIKVEPPGLGDGIRKWRKLDETGTSLWWYSIARNKKSLAVDLRQDEGRDIIRQLVAKCDVLVENFKPGTLEKWHMSPTTLRESHPSLIVARISGYGQTGPYRSKPGFASVCEAFGGFRYVNGMPGGPPIRPNLSIGDTLAAQNAALGVLLALLSRQKASATGGVGEGQDVDCAIYESVFGLMEACVPEYDRLGEVREPAGTTVTGIVPTGTYPCKDGHWVVIGANGDSLFKRLMVAAGRHDLADDPRLASNEGRVTHQEEVDGAIAAWTSTLASHEVQQILEAGLVSVPVGTIYSVRDMCSDPHYIARGMFEQVHTGPTQEPLKIPAIPPKLTKTPGQTNWAGPRLGEHTKEILAGLLGMSESGLSDLCEKRIIQAE</sequence>
<comment type="similarity">
    <text evidence="1">Belongs to the CoA-transferase III family.</text>
</comment>
<dbReference type="EMBL" id="CDMY01000440">
    <property type="protein sequence ID" value="CEM12960.1"/>
    <property type="molecule type" value="Genomic_DNA"/>
</dbReference>
<dbReference type="Proteomes" id="UP000041254">
    <property type="component" value="Unassembled WGS sequence"/>
</dbReference>
<dbReference type="InParanoid" id="A0A0G4FHP1"/>
<dbReference type="PANTHER" id="PTHR48207:SF3">
    <property type="entry name" value="SUCCINATE--HYDROXYMETHYLGLUTARATE COA-TRANSFERASE"/>
    <property type="match status" value="1"/>
</dbReference>
<keyword evidence="4" id="KW-1185">Reference proteome</keyword>
<evidence type="ECO:0000256" key="1">
    <source>
        <dbReference type="ARBA" id="ARBA00008383"/>
    </source>
</evidence>
<keyword evidence="2" id="KW-0808">Transferase</keyword>
<name>A0A0G4FHP1_VITBC</name>
<organism evidence="3 4">
    <name type="scientific">Vitrella brassicaformis (strain CCMP3155)</name>
    <dbReference type="NCBI Taxonomy" id="1169540"/>
    <lineage>
        <taxon>Eukaryota</taxon>
        <taxon>Sar</taxon>
        <taxon>Alveolata</taxon>
        <taxon>Colpodellida</taxon>
        <taxon>Vitrellaceae</taxon>
        <taxon>Vitrella</taxon>
    </lineage>
</organism>
<dbReference type="STRING" id="1169540.A0A0G4FHP1"/>
<proteinExistence type="inferred from homology"/>
<gene>
    <name evidence="3" type="ORF">Vbra_9176</name>
</gene>
<dbReference type="InterPro" id="IPR023606">
    <property type="entry name" value="CoA-Trfase_III_dom_1_sf"/>
</dbReference>
<dbReference type="VEuPathDB" id="CryptoDB:Vbra_9176"/>